<dbReference type="PANTHER" id="PTHR12072:SF5">
    <property type="entry name" value="CWF19-LIKE PROTEIN 2"/>
    <property type="match status" value="1"/>
</dbReference>
<dbReference type="AlphaFoldDB" id="W1PCN0"/>
<protein>
    <submittedName>
        <fullName evidence="3">Uncharacterized protein</fullName>
    </submittedName>
</protein>
<feature type="region of interest" description="Disordered" evidence="2">
    <location>
        <begin position="1"/>
        <end position="39"/>
    </location>
</feature>
<proteinExistence type="inferred from homology"/>
<evidence type="ECO:0000313" key="3">
    <source>
        <dbReference type="EMBL" id="ERN05698.1"/>
    </source>
</evidence>
<evidence type="ECO:0000256" key="2">
    <source>
        <dbReference type="SAM" id="MobiDB-lite"/>
    </source>
</evidence>
<feature type="compositionally biased region" description="Basic residues" evidence="2">
    <location>
        <begin position="1"/>
        <end position="10"/>
    </location>
</feature>
<keyword evidence="4" id="KW-1185">Reference proteome</keyword>
<sequence>MINQKIIKKPNPKELNPNLKDNGSGYPDESNMNTKNESLLRPSLVVGDGGASWRLKALKCAQEQADREERKLDAVIEERWGSAGQMAVSLASTKAAPAHAHLHAIKDSKRGLINSGEKVAVASSVNKYANDRSCLAQINQRLSKDIDGGASPSRRLDKANETSEPGMVSSKHEGVNSESLVSNQVLSANQLAAKLLQLCMNGNHEEAERLLV</sequence>
<name>W1PCN0_AMBTC</name>
<evidence type="ECO:0000313" key="4">
    <source>
        <dbReference type="Proteomes" id="UP000017836"/>
    </source>
</evidence>
<evidence type="ECO:0000256" key="1">
    <source>
        <dbReference type="ARBA" id="ARBA00006795"/>
    </source>
</evidence>
<dbReference type="EMBL" id="KI393980">
    <property type="protein sequence ID" value="ERN05698.1"/>
    <property type="molecule type" value="Genomic_DNA"/>
</dbReference>
<gene>
    <name evidence="3" type="ORF">AMTR_s00006p00220390</name>
</gene>
<organism evidence="3 4">
    <name type="scientific">Amborella trichopoda</name>
    <dbReference type="NCBI Taxonomy" id="13333"/>
    <lineage>
        <taxon>Eukaryota</taxon>
        <taxon>Viridiplantae</taxon>
        <taxon>Streptophyta</taxon>
        <taxon>Embryophyta</taxon>
        <taxon>Tracheophyta</taxon>
        <taxon>Spermatophyta</taxon>
        <taxon>Magnoliopsida</taxon>
        <taxon>Amborellales</taxon>
        <taxon>Amborellaceae</taxon>
        <taxon>Amborella</taxon>
    </lineage>
</organism>
<dbReference type="eggNOG" id="KOG2477">
    <property type="taxonomic scope" value="Eukaryota"/>
</dbReference>
<feature type="region of interest" description="Disordered" evidence="2">
    <location>
        <begin position="145"/>
        <end position="176"/>
    </location>
</feature>
<dbReference type="Proteomes" id="UP000017836">
    <property type="component" value="Unassembled WGS sequence"/>
</dbReference>
<dbReference type="PANTHER" id="PTHR12072">
    <property type="entry name" value="CWF19, CELL CYCLE CONTROL PROTEIN"/>
    <property type="match status" value="1"/>
</dbReference>
<dbReference type="OMA" id="CHHEMRK"/>
<dbReference type="Gramene" id="ERN05698">
    <property type="protein sequence ID" value="ERN05698"/>
    <property type="gene ID" value="AMTR_s00006p00220390"/>
</dbReference>
<dbReference type="STRING" id="13333.W1PCN0"/>
<reference evidence="4" key="1">
    <citation type="journal article" date="2013" name="Science">
        <title>The Amborella genome and the evolution of flowering plants.</title>
        <authorList>
            <consortium name="Amborella Genome Project"/>
        </authorList>
    </citation>
    <scope>NUCLEOTIDE SEQUENCE [LARGE SCALE GENOMIC DNA]</scope>
</reference>
<comment type="similarity">
    <text evidence="1">Belongs to the CWF19 family.</text>
</comment>
<accession>W1PCN0</accession>
<dbReference type="InterPro" id="IPR040194">
    <property type="entry name" value="Cwf19-like"/>
</dbReference>
<dbReference type="HOGENOM" id="CLU_1301185_0_0_1"/>